<evidence type="ECO:0000313" key="1">
    <source>
        <dbReference type="EMBL" id="MPD07018.1"/>
    </source>
</evidence>
<organism evidence="1 2">
    <name type="scientific">Portunus trituberculatus</name>
    <name type="common">Swimming crab</name>
    <name type="synonym">Neptunus trituberculatus</name>
    <dbReference type="NCBI Taxonomy" id="210409"/>
    <lineage>
        <taxon>Eukaryota</taxon>
        <taxon>Metazoa</taxon>
        <taxon>Ecdysozoa</taxon>
        <taxon>Arthropoda</taxon>
        <taxon>Crustacea</taxon>
        <taxon>Multicrustacea</taxon>
        <taxon>Malacostraca</taxon>
        <taxon>Eumalacostraca</taxon>
        <taxon>Eucarida</taxon>
        <taxon>Decapoda</taxon>
        <taxon>Pleocyemata</taxon>
        <taxon>Brachyura</taxon>
        <taxon>Eubrachyura</taxon>
        <taxon>Portunoidea</taxon>
        <taxon>Portunidae</taxon>
        <taxon>Portuninae</taxon>
        <taxon>Portunus</taxon>
    </lineage>
</organism>
<dbReference type="AlphaFoldDB" id="A0A5B7KNI5"/>
<protein>
    <submittedName>
        <fullName evidence="1">Uncharacterized protein</fullName>
    </submittedName>
</protein>
<evidence type="ECO:0000313" key="2">
    <source>
        <dbReference type="Proteomes" id="UP000324222"/>
    </source>
</evidence>
<sequence>MARIFVGGTWWVLAGPTRSRVLARVYPPHPPDLPHTASSYLSSFLFSSFLSSLPSIPHSLSLPFSYTLSFQCGGRCGVQDYGRRKRKSGVGLFWVNFRKRGGREMFHLWLRIRCTVLSAVSESR</sequence>
<keyword evidence="2" id="KW-1185">Reference proteome</keyword>
<gene>
    <name evidence="1" type="ORF">E2C01_102859</name>
</gene>
<name>A0A5B7KNI5_PORTR</name>
<proteinExistence type="predicted"/>
<dbReference type="EMBL" id="VSRR010154311">
    <property type="protein sequence ID" value="MPD07018.1"/>
    <property type="molecule type" value="Genomic_DNA"/>
</dbReference>
<accession>A0A5B7KNI5</accession>
<dbReference type="Proteomes" id="UP000324222">
    <property type="component" value="Unassembled WGS sequence"/>
</dbReference>
<comment type="caution">
    <text evidence="1">The sequence shown here is derived from an EMBL/GenBank/DDBJ whole genome shotgun (WGS) entry which is preliminary data.</text>
</comment>
<reference evidence="1 2" key="1">
    <citation type="submission" date="2019-05" db="EMBL/GenBank/DDBJ databases">
        <title>Another draft genome of Portunus trituberculatus and its Hox gene families provides insights of decapod evolution.</title>
        <authorList>
            <person name="Jeong J.-H."/>
            <person name="Song I."/>
            <person name="Kim S."/>
            <person name="Choi T."/>
            <person name="Kim D."/>
            <person name="Ryu S."/>
            <person name="Kim W."/>
        </authorList>
    </citation>
    <scope>NUCLEOTIDE SEQUENCE [LARGE SCALE GENOMIC DNA]</scope>
    <source>
        <tissue evidence="1">Muscle</tissue>
    </source>
</reference>